<comment type="cofactor">
    <cofactor evidence="1 12">
        <name>Zn(2+)</name>
        <dbReference type="ChEBI" id="CHEBI:29105"/>
    </cofactor>
</comment>
<keyword evidence="10 12" id="KW-0443">Lipid metabolism</keyword>
<feature type="binding site" evidence="12">
    <location>
        <position position="282"/>
    </location>
    <ligand>
        <name>Zn(2+)</name>
        <dbReference type="ChEBI" id="CHEBI:29105"/>
    </ligand>
</feature>
<organism evidence="13 14">
    <name type="scientific">Kaistia defluvii</name>
    <dbReference type="NCBI Taxonomy" id="410841"/>
    <lineage>
        <taxon>Bacteria</taxon>
        <taxon>Pseudomonadati</taxon>
        <taxon>Pseudomonadota</taxon>
        <taxon>Alphaproteobacteria</taxon>
        <taxon>Hyphomicrobiales</taxon>
        <taxon>Kaistiaceae</taxon>
        <taxon>Kaistia</taxon>
    </lineage>
</organism>
<evidence type="ECO:0000256" key="12">
    <source>
        <dbReference type="HAMAP-Rule" id="MF_00388"/>
    </source>
</evidence>
<evidence type="ECO:0000256" key="7">
    <source>
        <dbReference type="ARBA" id="ARBA00022723"/>
    </source>
</evidence>
<keyword evidence="5 12" id="KW-0444">Lipid biosynthesis</keyword>
<dbReference type="EC" id="3.5.1.108" evidence="4 12"/>
<dbReference type="PANTHER" id="PTHR33694">
    <property type="entry name" value="UDP-3-O-ACYL-N-ACETYLGLUCOSAMINE DEACETYLASE 1, MITOCHONDRIAL-RELATED"/>
    <property type="match status" value="1"/>
</dbReference>
<dbReference type="GO" id="GO:0103117">
    <property type="term" value="F:UDP-3-O-acyl-N-acetylglucosamine deacetylase activity"/>
    <property type="evidence" value="ECO:0007669"/>
    <property type="project" value="UniProtKB-EC"/>
</dbReference>
<dbReference type="Pfam" id="PF03331">
    <property type="entry name" value="LpxC"/>
    <property type="match status" value="1"/>
</dbReference>
<sequence>MLTNLVIPGWPFSWSRDQTGAEQQGADHRAVADFDKLSRGDLMAKRQGLHQTTLRDRVVVSGIGVHSGKPVAMSLNPAEADTGIVFHRIDAGDGHPIHARIDHLHATDSCTTVAFAGVSVATIEHLLATFNGLGVDNVVVEIDAAEVPMMDGSAAAFVDLIDQTEIVTLSAPRRFVKVLKPVRIEHAGGFSELLPFDGRRFEIDIDFESPLIGRQAFVVDLDPTVFRRDLARARTFGFLKDVEFYWSRGLALGSSLDNTVVLGDDKVINPEGLRFADEFVRHKTLDAVGDLALAGAPILGAYRSYRGGHRMNAKIVETLLADSDAWTFVEAPSVPKRDIVHDQMPVRLPAAAFGPDKS</sequence>
<comment type="function">
    <text evidence="2 12">Catalyzes the hydrolysis of UDP-3-O-myristoyl-N-acetylglucosamine to form UDP-3-O-myristoylglucosamine and acetate, the committed step in lipid A biosynthesis.</text>
</comment>
<comment type="pathway">
    <text evidence="3 12">Glycolipid biosynthesis; lipid IV(A) biosynthesis; lipid IV(A) from (3R)-3-hydroxytetradecanoyl-[acyl-carrier-protein] and UDP-N-acetyl-alpha-D-glucosamine: step 2/6.</text>
</comment>
<dbReference type="InterPro" id="IPR020568">
    <property type="entry name" value="Ribosomal_Su5_D2-typ_SF"/>
</dbReference>
<accession>A0ABV2QXY3</accession>
<dbReference type="InterPro" id="IPR015870">
    <property type="entry name" value="UDP-acyl_N-AcGlcN_deAcase_N"/>
</dbReference>
<dbReference type="InterPro" id="IPR011334">
    <property type="entry name" value="UDP-acyl_GlcNac_deAcase_C"/>
</dbReference>
<evidence type="ECO:0000313" key="13">
    <source>
        <dbReference type="EMBL" id="MET4633879.1"/>
    </source>
</evidence>
<reference evidence="13 14" key="1">
    <citation type="submission" date="2024-06" db="EMBL/GenBank/DDBJ databases">
        <title>Sorghum-associated microbial communities from plants grown in Nebraska, USA.</title>
        <authorList>
            <person name="Schachtman D."/>
        </authorList>
    </citation>
    <scope>NUCLEOTIDE SEQUENCE [LARGE SCALE GENOMIC DNA]</scope>
    <source>
        <strain evidence="13 14">3207</strain>
    </source>
</reference>
<dbReference type="InterPro" id="IPR004463">
    <property type="entry name" value="UDP-acyl_GlcNac_deAcase"/>
</dbReference>
<evidence type="ECO:0000256" key="10">
    <source>
        <dbReference type="ARBA" id="ARBA00023098"/>
    </source>
</evidence>
<dbReference type="SUPFAM" id="SSF54211">
    <property type="entry name" value="Ribosomal protein S5 domain 2-like"/>
    <property type="match status" value="2"/>
</dbReference>
<evidence type="ECO:0000256" key="2">
    <source>
        <dbReference type="ARBA" id="ARBA00002923"/>
    </source>
</evidence>
<dbReference type="HAMAP" id="MF_00388">
    <property type="entry name" value="LpxC"/>
    <property type="match status" value="1"/>
</dbReference>
<evidence type="ECO:0000256" key="4">
    <source>
        <dbReference type="ARBA" id="ARBA00012745"/>
    </source>
</evidence>
<keyword evidence="7 12" id="KW-0479">Metal-binding</keyword>
<feature type="binding site" evidence="12">
    <location>
        <position position="125"/>
    </location>
    <ligand>
        <name>Zn(2+)</name>
        <dbReference type="ChEBI" id="CHEBI:29105"/>
    </ligand>
</feature>
<name>A0ABV2QXY3_9HYPH</name>
<evidence type="ECO:0000256" key="6">
    <source>
        <dbReference type="ARBA" id="ARBA00022556"/>
    </source>
</evidence>
<protein>
    <recommendedName>
        <fullName evidence="4 12">UDP-3-O-acyl-N-acetylglucosamine deacetylase</fullName>
        <shortName evidence="12">UDP-3-O-acyl-GlcNAc deacetylase</shortName>
        <ecNumber evidence="4 12">3.5.1.108</ecNumber>
    </recommendedName>
    <alternativeName>
        <fullName evidence="12">UDP-3-O-[R-3-hydroxymyristoyl]-N-acetylglucosamine deacetylase</fullName>
    </alternativeName>
</protein>
<dbReference type="Gene3D" id="3.30.230.20">
    <property type="entry name" value="lpxc deacetylase, domain 1"/>
    <property type="match status" value="1"/>
</dbReference>
<comment type="caution">
    <text evidence="13">The sequence shown here is derived from an EMBL/GenBank/DDBJ whole genome shotgun (WGS) entry which is preliminary data.</text>
</comment>
<keyword evidence="9 12" id="KW-0862">Zinc</keyword>
<dbReference type="PANTHER" id="PTHR33694:SF1">
    <property type="entry name" value="UDP-3-O-ACYL-N-ACETYLGLUCOSAMINE DEACETYLASE 1, MITOCHONDRIAL-RELATED"/>
    <property type="match status" value="1"/>
</dbReference>
<feature type="binding site" evidence="12">
    <location>
        <position position="286"/>
    </location>
    <ligand>
        <name>Zn(2+)</name>
        <dbReference type="ChEBI" id="CHEBI:29105"/>
    </ligand>
</feature>
<dbReference type="Proteomes" id="UP001549321">
    <property type="component" value="Unassembled WGS sequence"/>
</dbReference>
<evidence type="ECO:0000256" key="1">
    <source>
        <dbReference type="ARBA" id="ARBA00001947"/>
    </source>
</evidence>
<evidence type="ECO:0000256" key="3">
    <source>
        <dbReference type="ARBA" id="ARBA00005002"/>
    </source>
</evidence>
<evidence type="ECO:0000256" key="8">
    <source>
        <dbReference type="ARBA" id="ARBA00022801"/>
    </source>
</evidence>
<gene>
    <name evidence="12" type="primary">lpxC</name>
    <name evidence="13" type="ORF">ABIE08_001792</name>
</gene>
<evidence type="ECO:0000313" key="14">
    <source>
        <dbReference type="Proteomes" id="UP001549321"/>
    </source>
</evidence>
<feature type="active site" description="Proton donor" evidence="12">
    <location>
        <position position="309"/>
    </location>
</feature>
<dbReference type="EMBL" id="JBEPSM010000001">
    <property type="protein sequence ID" value="MET4633879.1"/>
    <property type="molecule type" value="Genomic_DNA"/>
</dbReference>
<evidence type="ECO:0000256" key="5">
    <source>
        <dbReference type="ARBA" id="ARBA00022516"/>
    </source>
</evidence>
<proteinExistence type="inferred from homology"/>
<evidence type="ECO:0000256" key="11">
    <source>
        <dbReference type="ARBA" id="ARBA00024535"/>
    </source>
</evidence>
<dbReference type="NCBIfam" id="TIGR00325">
    <property type="entry name" value="lpxC"/>
    <property type="match status" value="1"/>
</dbReference>
<keyword evidence="8 12" id="KW-0378">Hydrolase</keyword>
<comment type="similarity">
    <text evidence="12">Belongs to the LpxC family.</text>
</comment>
<comment type="catalytic activity">
    <reaction evidence="11 12">
        <text>a UDP-3-O-[(3R)-3-hydroxyacyl]-N-acetyl-alpha-D-glucosamine + H2O = a UDP-3-O-[(3R)-3-hydroxyacyl]-alpha-D-glucosamine + acetate</text>
        <dbReference type="Rhea" id="RHEA:67816"/>
        <dbReference type="ChEBI" id="CHEBI:15377"/>
        <dbReference type="ChEBI" id="CHEBI:30089"/>
        <dbReference type="ChEBI" id="CHEBI:137740"/>
        <dbReference type="ChEBI" id="CHEBI:173225"/>
        <dbReference type="EC" id="3.5.1.108"/>
    </reaction>
</comment>
<evidence type="ECO:0000256" key="9">
    <source>
        <dbReference type="ARBA" id="ARBA00022833"/>
    </source>
</evidence>
<keyword evidence="6 12" id="KW-0441">Lipid A biosynthesis</keyword>
<keyword evidence="14" id="KW-1185">Reference proteome</keyword>
<dbReference type="Gene3D" id="3.30.1700.10">
    <property type="entry name" value="lpxc deacetylase, domain 2"/>
    <property type="match status" value="1"/>
</dbReference>